<dbReference type="FunFam" id="1.25.70.10:FF:000001">
    <property type="entry name" value="Mitochondrial transcription termination factor-like"/>
    <property type="match status" value="1"/>
</dbReference>
<keyword evidence="3" id="KW-0809">Transit peptide</keyword>
<dbReference type="Gene3D" id="1.25.70.10">
    <property type="entry name" value="Transcription termination factor 3, mitochondrial"/>
    <property type="match status" value="2"/>
</dbReference>
<dbReference type="InterPro" id="IPR003690">
    <property type="entry name" value="MTERF"/>
</dbReference>
<dbReference type="ExpressionAtlas" id="M8BQ26">
    <property type="expression patterns" value="baseline"/>
</dbReference>
<dbReference type="GO" id="GO:0003676">
    <property type="term" value="F:nucleic acid binding"/>
    <property type="evidence" value="ECO:0007669"/>
    <property type="project" value="InterPro"/>
</dbReference>
<evidence type="ECO:0000256" key="1">
    <source>
        <dbReference type="ARBA" id="ARBA00007692"/>
    </source>
</evidence>
<sequence length="451" mass="49853">MLRLQRCVLTQLLSSRSASPVSHLRRLISAAAPVVSPNPSFAVENYLVDTCGLTGAQALKASAKLNHLRSPSNPDAVLPSLAGLGLSSAHVAALVAKDPKFLCAGVERTLAPVVVGLTGLGLSRPEIARLVSLGGAQFRCRSIVSSLQYYLHLFGSAEKLFRALKYGSCLLSSDLELVIKPNVAFLEECGLDPCDIAKLCTCAPWLLSTNLERLQAMVACAEGIGVPRGSGMFRQALQVAFYGEEKITAKVDHLKNMFRWSDAEVRIAVCKAPMVLTLSKDLLQRKSGFLVSEVGLEPAYVAHRLTLLTYSLEGRLRPRYYAVKFLKENGLLDHGRDYYAAVVLREKAGVMAPVQCSVFRNELPLTDKYSLLVRLNSEVVFYLLSVPCLDVSKLPKVYLDQLRRLIYCRTAYLDSDGPSFREKSDICKFMIVDFTQRREPAYYSYMQIITQ</sequence>
<dbReference type="PANTHER" id="PTHR13068:SF111">
    <property type="match status" value="1"/>
</dbReference>
<keyword evidence="2" id="KW-0804">Transcription</keyword>
<evidence type="ECO:0000313" key="4">
    <source>
        <dbReference type="EnsemblPlants" id="EMT23908"/>
    </source>
</evidence>
<dbReference type="EnsemblPlants" id="EMT23908">
    <property type="protein sequence ID" value="EMT23908"/>
    <property type="gene ID" value="F775_15697"/>
</dbReference>
<dbReference type="PANTHER" id="PTHR13068">
    <property type="entry name" value="CGI-12 PROTEIN-RELATED"/>
    <property type="match status" value="1"/>
</dbReference>
<evidence type="ECO:0008006" key="5">
    <source>
        <dbReference type="Google" id="ProtNLM"/>
    </source>
</evidence>
<comment type="similarity">
    <text evidence="1">Belongs to the mTERF family.</text>
</comment>
<dbReference type="InterPro" id="IPR038538">
    <property type="entry name" value="MTERF_sf"/>
</dbReference>
<keyword evidence="2" id="KW-0806">Transcription termination</keyword>
<organism evidence="4">
    <name type="scientific">Aegilops tauschii</name>
    <name type="common">Tausch's goatgrass</name>
    <name type="synonym">Aegilops squarrosa</name>
    <dbReference type="NCBI Taxonomy" id="37682"/>
    <lineage>
        <taxon>Eukaryota</taxon>
        <taxon>Viridiplantae</taxon>
        <taxon>Streptophyta</taxon>
        <taxon>Embryophyta</taxon>
        <taxon>Tracheophyta</taxon>
        <taxon>Spermatophyta</taxon>
        <taxon>Magnoliopsida</taxon>
        <taxon>Liliopsida</taxon>
        <taxon>Poales</taxon>
        <taxon>Poaceae</taxon>
        <taxon>BOP clade</taxon>
        <taxon>Pooideae</taxon>
        <taxon>Triticodae</taxon>
        <taxon>Triticeae</taxon>
        <taxon>Triticinae</taxon>
        <taxon>Aegilops</taxon>
    </lineage>
</organism>
<dbReference type="Pfam" id="PF02536">
    <property type="entry name" value="mTERF"/>
    <property type="match status" value="1"/>
</dbReference>
<dbReference type="AlphaFoldDB" id="M8BQ26"/>
<proteinExistence type="inferred from homology"/>
<evidence type="ECO:0000256" key="3">
    <source>
        <dbReference type="ARBA" id="ARBA00022946"/>
    </source>
</evidence>
<evidence type="ECO:0000256" key="2">
    <source>
        <dbReference type="ARBA" id="ARBA00022472"/>
    </source>
</evidence>
<keyword evidence="2" id="KW-0805">Transcription regulation</keyword>
<reference evidence="4" key="1">
    <citation type="submission" date="2015-06" db="UniProtKB">
        <authorList>
            <consortium name="EnsemblPlants"/>
        </authorList>
    </citation>
    <scope>IDENTIFICATION</scope>
</reference>
<dbReference type="GO" id="GO:0006353">
    <property type="term" value="P:DNA-templated transcription termination"/>
    <property type="evidence" value="ECO:0007669"/>
    <property type="project" value="UniProtKB-KW"/>
</dbReference>
<name>M8BQ26_AEGTA</name>
<protein>
    <recommendedName>
        <fullName evidence="5">mTERF domain-containing protein 1, mitochondrial</fullName>
    </recommendedName>
</protein>
<accession>M8BQ26</accession>
<dbReference type="SMART" id="SM00733">
    <property type="entry name" value="Mterf"/>
    <property type="match status" value="5"/>
</dbReference>